<sequence length="77" mass="8783">MSEEQNIIKKTCKELGLTYAQLAEQIGYGENSVSNASRGEVSKAMQKAIELYLRNLELEKQLEDYEAFKNLVRKAIN</sequence>
<dbReference type="GO" id="GO:0003677">
    <property type="term" value="F:DNA binding"/>
    <property type="evidence" value="ECO:0007669"/>
    <property type="project" value="InterPro"/>
</dbReference>
<comment type="caution">
    <text evidence="1">The sequence shown here is derived from an EMBL/GenBank/DDBJ whole genome shotgun (WGS) entry which is preliminary data.</text>
</comment>
<dbReference type="Gene3D" id="1.10.260.40">
    <property type="entry name" value="lambda repressor-like DNA-binding domains"/>
    <property type="match status" value="1"/>
</dbReference>
<dbReference type="InterPro" id="IPR010982">
    <property type="entry name" value="Lambda_DNA-bd_dom_sf"/>
</dbReference>
<evidence type="ECO:0000313" key="2">
    <source>
        <dbReference type="Proteomes" id="UP001283691"/>
    </source>
</evidence>
<dbReference type="RefSeq" id="WP_319047914.1">
    <property type="nucleotide sequence ID" value="NZ_JAUQUR010000002.1"/>
</dbReference>
<evidence type="ECO:0000313" key="1">
    <source>
        <dbReference type="EMBL" id="MDX4069156.1"/>
    </source>
</evidence>
<name>A0AAW9DAG1_9BACT</name>
<proteinExistence type="predicted"/>
<dbReference type="AlphaFoldDB" id="A0AAW9DAG1"/>
<organism evidence="1 2">
    <name type="scientific">Aliarcobacter skirrowii</name>
    <dbReference type="NCBI Taxonomy" id="28200"/>
    <lineage>
        <taxon>Bacteria</taxon>
        <taxon>Pseudomonadati</taxon>
        <taxon>Campylobacterota</taxon>
        <taxon>Epsilonproteobacteria</taxon>
        <taxon>Campylobacterales</taxon>
        <taxon>Arcobacteraceae</taxon>
        <taxon>Aliarcobacter</taxon>
    </lineage>
</organism>
<reference evidence="1" key="2">
    <citation type="submission" date="2023-07" db="EMBL/GenBank/DDBJ databases">
        <authorList>
            <person name="Zhang M."/>
            <person name="Zhou G."/>
        </authorList>
    </citation>
    <scope>NUCLEOTIDE SEQUENCE</scope>
    <source>
        <strain evidence="1">BJSY19SF1-2</strain>
    </source>
</reference>
<protein>
    <submittedName>
        <fullName evidence="1">Transcriptional regulator</fullName>
    </submittedName>
</protein>
<accession>A0AAW9DAG1</accession>
<dbReference type="EMBL" id="JAUQUR010000002">
    <property type="protein sequence ID" value="MDX4069156.1"/>
    <property type="molecule type" value="Genomic_DNA"/>
</dbReference>
<gene>
    <name evidence="1" type="ORF">Q6A80_05385</name>
</gene>
<dbReference type="SUPFAM" id="SSF47413">
    <property type="entry name" value="lambda repressor-like DNA-binding domains"/>
    <property type="match status" value="1"/>
</dbReference>
<dbReference type="Proteomes" id="UP001283691">
    <property type="component" value="Unassembled WGS sequence"/>
</dbReference>
<reference evidence="1" key="1">
    <citation type="journal article" date="2023" name="Front. Microbiol.">
        <title>Genomic diversity and taxonomic marker for Arcobacter species.</title>
        <authorList>
            <person name="Zhou G."/>
            <person name="Gu Y."/>
            <person name="Wang H."/>
            <person name="Chen X."/>
            <person name="Zhang X."/>
            <person name="Shao Z."/>
            <person name="Yan X."/>
            <person name="Zhang J."/>
            <person name="Zhang M."/>
        </authorList>
    </citation>
    <scope>NUCLEOTIDE SEQUENCE</scope>
    <source>
        <strain evidence="1">BJSY19SF1-2</strain>
    </source>
</reference>